<name>A0AA39IDF5_9BILA</name>
<comment type="similarity">
    <text evidence="2">Belongs to the nematode transthyretin-like family.</text>
</comment>
<sequence length="153" mass="17346">MKFVILILTLCLCHSVTPISSSVQSTAVRGKLICDSAPAANIKVSLYNENVIEDTLMATMTTDSNGEFELKGNDSEVTSIDPRLYVYHKCRKDTIQQPLLLKCEHQLKIQIPDDYITQGEVPEKVLDMGVLQLAVRYNFYQSPNDQHYFHCTF</sequence>
<protein>
    <submittedName>
        <fullName evidence="6">Uncharacterized protein</fullName>
    </submittedName>
</protein>
<proteinExistence type="inferred from homology"/>
<comment type="caution">
    <text evidence="6">The sequence shown here is derived from an EMBL/GenBank/DDBJ whole genome shotgun (WGS) entry which is preliminary data.</text>
</comment>
<dbReference type="Gene3D" id="2.60.40.3330">
    <property type="match status" value="1"/>
</dbReference>
<dbReference type="Proteomes" id="UP001175271">
    <property type="component" value="Unassembled WGS sequence"/>
</dbReference>
<feature type="chain" id="PRO_5041393048" evidence="5">
    <location>
        <begin position="19"/>
        <end position="153"/>
    </location>
</feature>
<dbReference type="PANTHER" id="PTHR21700:SF3">
    <property type="entry name" value="TRANSTHYRETIN-LIKE PROTEIN 5"/>
    <property type="match status" value="1"/>
</dbReference>
<evidence type="ECO:0000256" key="3">
    <source>
        <dbReference type="ARBA" id="ARBA00022525"/>
    </source>
</evidence>
<gene>
    <name evidence="6" type="ORF">QR680_015014</name>
</gene>
<dbReference type="EMBL" id="JAUCMV010000002">
    <property type="protein sequence ID" value="KAK0420999.1"/>
    <property type="molecule type" value="Genomic_DNA"/>
</dbReference>
<feature type="signal peptide" evidence="5">
    <location>
        <begin position="1"/>
        <end position="18"/>
    </location>
</feature>
<evidence type="ECO:0000313" key="6">
    <source>
        <dbReference type="EMBL" id="KAK0420999.1"/>
    </source>
</evidence>
<evidence type="ECO:0000256" key="5">
    <source>
        <dbReference type="SAM" id="SignalP"/>
    </source>
</evidence>
<dbReference type="InterPro" id="IPR038479">
    <property type="entry name" value="Transthyretin-like_sf"/>
</dbReference>
<dbReference type="InterPro" id="IPR001534">
    <property type="entry name" value="Transthyretin-like"/>
</dbReference>
<keyword evidence="3" id="KW-0964">Secreted</keyword>
<dbReference type="PANTHER" id="PTHR21700">
    <property type="entry name" value="TRANSTHYRETIN-LIKE FAMILY PROTEIN-RELATED"/>
    <property type="match status" value="1"/>
</dbReference>
<keyword evidence="4 5" id="KW-0732">Signal</keyword>
<dbReference type="AlphaFoldDB" id="A0AA39IDF5"/>
<evidence type="ECO:0000256" key="2">
    <source>
        <dbReference type="ARBA" id="ARBA00010112"/>
    </source>
</evidence>
<dbReference type="Pfam" id="PF01060">
    <property type="entry name" value="TTR-52"/>
    <property type="match status" value="1"/>
</dbReference>
<keyword evidence="7" id="KW-1185">Reference proteome</keyword>
<dbReference type="GO" id="GO:0009986">
    <property type="term" value="C:cell surface"/>
    <property type="evidence" value="ECO:0007669"/>
    <property type="project" value="InterPro"/>
</dbReference>
<accession>A0AA39IDF5</accession>
<evidence type="ECO:0000256" key="4">
    <source>
        <dbReference type="ARBA" id="ARBA00022729"/>
    </source>
</evidence>
<evidence type="ECO:0000313" key="7">
    <source>
        <dbReference type="Proteomes" id="UP001175271"/>
    </source>
</evidence>
<organism evidence="6 7">
    <name type="scientific">Steinernema hermaphroditum</name>
    <dbReference type="NCBI Taxonomy" id="289476"/>
    <lineage>
        <taxon>Eukaryota</taxon>
        <taxon>Metazoa</taxon>
        <taxon>Ecdysozoa</taxon>
        <taxon>Nematoda</taxon>
        <taxon>Chromadorea</taxon>
        <taxon>Rhabditida</taxon>
        <taxon>Tylenchina</taxon>
        <taxon>Panagrolaimomorpha</taxon>
        <taxon>Strongyloidoidea</taxon>
        <taxon>Steinernematidae</taxon>
        <taxon>Steinernema</taxon>
    </lineage>
</organism>
<comment type="subcellular location">
    <subcellularLocation>
        <location evidence="1">Secreted</location>
    </subcellularLocation>
</comment>
<dbReference type="GO" id="GO:0005576">
    <property type="term" value="C:extracellular region"/>
    <property type="evidence" value="ECO:0007669"/>
    <property type="project" value="UniProtKB-SubCell"/>
</dbReference>
<reference evidence="6" key="1">
    <citation type="submission" date="2023-06" db="EMBL/GenBank/DDBJ databases">
        <title>Genomic analysis of the entomopathogenic nematode Steinernema hermaphroditum.</title>
        <authorList>
            <person name="Schwarz E.M."/>
            <person name="Heppert J.K."/>
            <person name="Baniya A."/>
            <person name="Schwartz H.T."/>
            <person name="Tan C.-H."/>
            <person name="Antoshechkin I."/>
            <person name="Sternberg P.W."/>
            <person name="Goodrich-Blair H."/>
            <person name="Dillman A.R."/>
        </authorList>
    </citation>
    <scope>NUCLEOTIDE SEQUENCE</scope>
    <source>
        <strain evidence="6">PS9179</strain>
        <tissue evidence="6">Whole animal</tissue>
    </source>
</reference>
<evidence type="ECO:0000256" key="1">
    <source>
        <dbReference type="ARBA" id="ARBA00004613"/>
    </source>
</evidence>